<evidence type="ECO:0000313" key="3">
    <source>
        <dbReference type="Proteomes" id="UP000697710"/>
    </source>
</evidence>
<dbReference type="AlphaFoldDB" id="A0A956RTC0"/>
<dbReference type="InterPro" id="IPR025668">
    <property type="entry name" value="Tnp_DDE_dom"/>
</dbReference>
<protein>
    <submittedName>
        <fullName evidence="2">Transposase</fullName>
    </submittedName>
</protein>
<proteinExistence type="predicted"/>
<reference evidence="2" key="2">
    <citation type="journal article" date="2021" name="Microbiome">
        <title>Successional dynamics and alternative stable states in a saline activated sludge microbial community over 9 years.</title>
        <authorList>
            <person name="Wang Y."/>
            <person name="Ye J."/>
            <person name="Ju F."/>
            <person name="Liu L."/>
            <person name="Boyd J.A."/>
            <person name="Deng Y."/>
            <person name="Parks D.H."/>
            <person name="Jiang X."/>
            <person name="Yin X."/>
            <person name="Woodcroft B.J."/>
            <person name="Tyson G.W."/>
            <person name="Hugenholtz P."/>
            <person name="Polz M.F."/>
            <person name="Zhang T."/>
        </authorList>
    </citation>
    <scope>NUCLEOTIDE SEQUENCE</scope>
    <source>
        <strain evidence="2">HKST-UBA01</strain>
    </source>
</reference>
<reference evidence="2" key="1">
    <citation type="submission" date="2020-04" db="EMBL/GenBank/DDBJ databases">
        <authorList>
            <person name="Zhang T."/>
        </authorList>
    </citation>
    <scope>NUCLEOTIDE SEQUENCE</scope>
    <source>
        <strain evidence="2">HKST-UBA01</strain>
    </source>
</reference>
<dbReference type="Pfam" id="PF13701">
    <property type="entry name" value="DDE_Tnp_1_4"/>
    <property type="match status" value="1"/>
</dbReference>
<name>A0A956RTC0_UNCEI</name>
<dbReference type="EMBL" id="JAGQHR010001150">
    <property type="protein sequence ID" value="MCA9730379.1"/>
    <property type="molecule type" value="Genomic_DNA"/>
</dbReference>
<comment type="caution">
    <text evidence="2">The sequence shown here is derived from an EMBL/GenBank/DDBJ whole genome shotgun (WGS) entry which is preliminary data.</text>
</comment>
<feature type="non-terminal residue" evidence="2">
    <location>
        <position position="1"/>
    </location>
</feature>
<evidence type="ECO:0000313" key="2">
    <source>
        <dbReference type="EMBL" id="MCA9730379.1"/>
    </source>
</evidence>
<feature type="domain" description="Transposase DDE" evidence="1">
    <location>
        <begin position="1"/>
        <end position="208"/>
    </location>
</feature>
<organism evidence="2 3">
    <name type="scientific">Eiseniibacteriota bacterium</name>
    <dbReference type="NCBI Taxonomy" id="2212470"/>
    <lineage>
        <taxon>Bacteria</taxon>
        <taxon>Candidatus Eiseniibacteriota</taxon>
    </lineage>
</organism>
<accession>A0A956RTC0</accession>
<dbReference type="Proteomes" id="UP000697710">
    <property type="component" value="Unassembled WGS sequence"/>
</dbReference>
<evidence type="ECO:0000259" key="1">
    <source>
        <dbReference type="Pfam" id="PF13701"/>
    </source>
</evidence>
<gene>
    <name evidence="2" type="ORF">KC729_22045</name>
</gene>
<sequence length="213" mass="24158">FAREALMSWCEEHAVDYVFGLARNGRLQAALEPAFERAEALCAASGEPERVYDEWMHSTLDSWSRERRVVGKAEITLRGENPRFVVTSLELDRQAVYEQIYCARGDMENRIKEQQLQLFATRTSGRLMRVNQIRLWLSSVAYLLLDELRRVALAGTALATAYCSTLRLKLLKIGARIRVTARKVWVSLASSYPHQELFAHAYAALQRAGPAPA</sequence>